<organism evidence="6 7">
    <name type="scientific">Rubrivirga litoralis</name>
    <dbReference type="NCBI Taxonomy" id="3075598"/>
    <lineage>
        <taxon>Bacteria</taxon>
        <taxon>Pseudomonadati</taxon>
        <taxon>Rhodothermota</taxon>
        <taxon>Rhodothermia</taxon>
        <taxon>Rhodothermales</taxon>
        <taxon>Rubricoccaceae</taxon>
        <taxon>Rubrivirga</taxon>
    </lineage>
</organism>
<dbReference type="InterPro" id="IPR020904">
    <property type="entry name" value="Sc_DH/Rdtase_CS"/>
</dbReference>
<evidence type="ECO:0000256" key="3">
    <source>
        <dbReference type="ARBA" id="ARBA00023002"/>
    </source>
</evidence>
<evidence type="ECO:0000259" key="5">
    <source>
        <dbReference type="SMART" id="SM00822"/>
    </source>
</evidence>
<dbReference type="SUPFAM" id="SSF51735">
    <property type="entry name" value="NAD(P)-binding Rossmann-fold domains"/>
    <property type="match status" value="1"/>
</dbReference>
<comment type="similarity">
    <text evidence="1 4">Belongs to the short-chain dehydrogenases/reductases (SDR) family.</text>
</comment>
<gene>
    <name evidence="6" type="ORF">RM540_10035</name>
</gene>
<dbReference type="EMBL" id="JAVRHT010000021">
    <property type="protein sequence ID" value="MDT0632082.1"/>
    <property type="molecule type" value="Genomic_DNA"/>
</dbReference>
<dbReference type="PROSITE" id="PS00061">
    <property type="entry name" value="ADH_SHORT"/>
    <property type="match status" value="1"/>
</dbReference>
<dbReference type="InterPro" id="IPR002347">
    <property type="entry name" value="SDR_fam"/>
</dbReference>
<reference evidence="6 7" key="1">
    <citation type="submission" date="2023-09" db="EMBL/GenBank/DDBJ databases">
        <authorList>
            <person name="Rey-Velasco X."/>
        </authorList>
    </citation>
    <scope>NUCLEOTIDE SEQUENCE [LARGE SCALE GENOMIC DNA]</scope>
    <source>
        <strain evidence="6 7">F394</strain>
    </source>
</reference>
<dbReference type="PRINTS" id="PR00081">
    <property type="entry name" value="GDHRDH"/>
</dbReference>
<comment type="caution">
    <text evidence="6">The sequence shown here is derived from an EMBL/GenBank/DDBJ whole genome shotgun (WGS) entry which is preliminary data.</text>
</comment>
<dbReference type="CDD" id="cd05233">
    <property type="entry name" value="SDR_c"/>
    <property type="match status" value="1"/>
</dbReference>
<dbReference type="Gene3D" id="3.40.50.720">
    <property type="entry name" value="NAD(P)-binding Rossmann-like Domain"/>
    <property type="match status" value="1"/>
</dbReference>
<dbReference type="GO" id="GO:0016491">
    <property type="term" value="F:oxidoreductase activity"/>
    <property type="evidence" value="ECO:0007669"/>
    <property type="project" value="UniProtKB-KW"/>
</dbReference>
<evidence type="ECO:0000313" key="6">
    <source>
        <dbReference type="EMBL" id="MDT0632082.1"/>
    </source>
</evidence>
<dbReference type="PANTHER" id="PTHR43391:SF14">
    <property type="entry name" value="DEHYDROGENASE_REDUCTASE SDR FAMILY PROTEIN 7-LIKE"/>
    <property type="match status" value="1"/>
</dbReference>
<dbReference type="InterPro" id="IPR057326">
    <property type="entry name" value="KR_dom"/>
</dbReference>
<protein>
    <submittedName>
        <fullName evidence="6">SDR family oxidoreductase</fullName>
        <ecNumber evidence="6">1.-.-.-</ecNumber>
    </submittedName>
</protein>
<evidence type="ECO:0000256" key="2">
    <source>
        <dbReference type="ARBA" id="ARBA00022857"/>
    </source>
</evidence>
<dbReference type="Pfam" id="PF00106">
    <property type="entry name" value="adh_short"/>
    <property type="match status" value="1"/>
</dbReference>
<dbReference type="RefSeq" id="WP_311663670.1">
    <property type="nucleotide sequence ID" value="NZ_JAVRHT010000021.1"/>
</dbReference>
<dbReference type="InterPro" id="IPR036291">
    <property type="entry name" value="NAD(P)-bd_dom_sf"/>
</dbReference>
<proteinExistence type="inferred from homology"/>
<dbReference type="PANTHER" id="PTHR43391">
    <property type="entry name" value="RETINOL DEHYDROGENASE-RELATED"/>
    <property type="match status" value="1"/>
</dbReference>
<evidence type="ECO:0000256" key="1">
    <source>
        <dbReference type="ARBA" id="ARBA00006484"/>
    </source>
</evidence>
<keyword evidence="3 6" id="KW-0560">Oxidoreductase</keyword>
<dbReference type="EC" id="1.-.-.-" evidence="6"/>
<name>A0ABU3BS18_9BACT</name>
<keyword evidence="2" id="KW-0521">NADP</keyword>
<evidence type="ECO:0000256" key="4">
    <source>
        <dbReference type="RuleBase" id="RU000363"/>
    </source>
</evidence>
<dbReference type="Proteomes" id="UP001267426">
    <property type="component" value="Unassembled WGS sequence"/>
</dbReference>
<feature type="domain" description="Ketoreductase" evidence="5">
    <location>
        <begin position="9"/>
        <end position="189"/>
    </location>
</feature>
<evidence type="ECO:0000313" key="7">
    <source>
        <dbReference type="Proteomes" id="UP001267426"/>
    </source>
</evidence>
<accession>A0ABU3BS18</accession>
<sequence length="271" mass="28777">MPPRPHGPAVTLITGAANGIARQFARDLLAEGDRRLVLCDLDLDGLEAAFGDTPAQLRRLDVSSLAAWRDVVGGVVEEHGRIDAVCNIAGVLTPGWIWEIDDRQIDLQVDVNVKGVLYGSKVAAEQMVSQGWGHIVNMASLAGIAYTPGNAIYGATKHAVRGFSVSIACELRERGVAVSTVCPGVVDTQMLDDQIDRDEAAVTFLTGTPLTTGQVSTLLQDVLRDRPVEACLPNAASAKLMNAAPGLAVRAYRVIAARGQRAAAHLRARRA</sequence>
<dbReference type="SMART" id="SM00822">
    <property type="entry name" value="PKS_KR"/>
    <property type="match status" value="1"/>
</dbReference>
<dbReference type="PRINTS" id="PR00080">
    <property type="entry name" value="SDRFAMILY"/>
</dbReference>
<keyword evidence="7" id="KW-1185">Reference proteome</keyword>